<protein>
    <submittedName>
        <fullName evidence="1">Uncharacterized protein</fullName>
    </submittedName>
</protein>
<dbReference type="InterPro" id="IPR016159">
    <property type="entry name" value="Cullin_repeat-like_dom_sf"/>
</dbReference>
<dbReference type="GO" id="GO:0006887">
    <property type="term" value="P:exocytosis"/>
    <property type="evidence" value="ECO:0007669"/>
    <property type="project" value="InterPro"/>
</dbReference>
<dbReference type="PANTHER" id="PTHR12542">
    <property type="entry name" value="EXOCYST COMPLEX PROTEIN EXO70"/>
    <property type="match status" value="1"/>
</dbReference>
<comment type="caution">
    <text evidence="1">The sequence shown here is derived from an EMBL/GenBank/DDBJ whole genome shotgun (WGS) entry which is preliminary data.</text>
</comment>
<evidence type="ECO:0000313" key="2">
    <source>
        <dbReference type="Proteomes" id="UP001386955"/>
    </source>
</evidence>
<dbReference type="Proteomes" id="UP001386955">
    <property type="component" value="Unassembled WGS sequence"/>
</dbReference>
<evidence type="ECO:0000313" key="1">
    <source>
        <dbReference type="EMBL" id="KAK7388092.1"/>
    </source>
</evidence>
<dbReference type="GO" id="GO:0000145">
    <property type="term" value="C:exocyst"/>
    <property type="evidence" value="ECO:0007669"/>
    <property type="project" value="InterPro"/>
</dbReference>
<name>A0AAN9XD01_PSOTE</name>
<dbReference type="SUPFAM" id="SSF74788">
    <property type="entry name" value="Cullin repeat-like"/>
    <property type="match status" value="1"/>
</dbReference>
<dbReference type="PANTHER" id="PTHR12542:SF92">
    <property type="entry name" value="EXOCYST COMPLEX COMPONENT EXO70E2"/>
    <property type="match status" value="1"/>
</dbReference>
<accession>A0AAN9XD01</accession>
<gene>
    <name evidence="1" type="ORF">VNO78_22897</name>
</gene>
<dbReference type="InterPro" id="IPR004140">
    <property type="entry name" value="Exo70"/>
</dbReference>
<dbReference type="AlphaFoldDB" id="A0AAN9XD01"/>
<reference evidence="1 2" key="1">
    <citation type="submission" date="2024-01" db="EMBL/GenBank/DDBJ databases">
        <title>The genomes of 5 underutilized Papilionoideae crops provide insights into root nodulation and disease resistanc.</title>
        <authorList>
            <person name="Jiang F."/>
        </authorList>
    </citation>
    <scope>NUCLEOTIDE SEQUENCE [LARGE SCALE GENOMIC DNA]</scope>
    <source>
        <strain evidence="1">DUOXIRENSHENG_FW03</strain>
        <tissue evidence="1">Leaves</tissue>
    </source>
</reference>
<dbReference type="Gene3D" id="1.20.1280.170">
    <property type="entry name" value="Exocyst complex component Exo70"/>
    <property type="match status" value="1"/>
</dbReference>
<dbReference type="EMBL" id="JAYMYS010000006">
    <property type="protein sequence ID" value="KAK7388092.1"/>
    <property type="molecule type" value="Genomic_DNA"/>
</dbReference>
<keyword evidence="2" id="KW-1185">Reference proteome</keyword>
<sequence length="95" mass="11479">MKFHFISSVMSLSLPGGRPWLNILSIPEMEKLSIEDVLKLEWKCLNREIKKWIRAMKIIVERSWHWEHTPEKKFCLLDMHEVLEQLARDVDILFF</sequence>
<proteinExistence type="predicted"/>
<organism evidence="1 2">
    <name type="scientific">Psophocarpus tetragonolobus</name>
    <name type="common">Winged bean</name>
    <name type="synonym">Dolichos tetragonolobus</name>
    <dbReference type="NCBI Taxonomy" id="3891"/>
    <lineage>
        <taxon>Eukaryota</taxon>
        <taxon>Viridiplantae</taxon>
        <taxon>Streptophyta</taxon>
        <taxon>Embryophyta</taxon>
        <taxon>Tracheophyta</taxon>
        <taxon>Spermatophyta</taxon>
        <taxon>Magnoliopsida</taxon>
        <taxon>eudicotyledons</taxon>
        <taxon>Gunneridae</taxon>
        <taxon>Pentapetalae</taxon>
        <taxon>rosids</taxon>
        <taxon>fabids</taxon>
        <taxon>Fabales</taxon>
        <taxon>Fabaceae</taxon>
        <taxon>Papilionoideae</taxon>
        <taxon>50 kb inversion clade</taxon>
        <taxon>NPAAA clade</taxon>
        <taxon>indigoferoid/millettioid clade</taxon>
        <taxon>Phaseoleae</taxon>
        <taxon>Psophocarpus</taxon>
    </lineage>
</organism>